<dbReference type="Proteomes" id="UP000623129">
    <property type="component" value="Unassembled WGS sequence"/>
</dbReference>
<evidence type="ECO:0000256" key="1">
    <source>
        <dbReference type="SAM" id="MobiDB-lite"/>
    </source>
</evidence>
<feature type="region of interest" description="Disordered" evidence="1">
    <location>
        <begin position="28"/>
        <end position="110"/>
    </location>
</feature>
<reference evidence="2" key="1">
    <citation type="submission" date="2020-01" db="EMBL/GenBank/DDBJ databases">
        <title>Genome sequence of Kobresia littledalei, the first chromosome-level genome in the family Cyperaceae.</title>
        <authorList>
            <person name="Qu G."/>
        </authorList>
    </citation>
    <scope>NUCLEOTIDE SEQUENCE</scope>
    <source>
        <strain evidence="2">C.B.Clarke</strain>
        <tissue evidence="2">Leaf</tissue>
    </source>
</reference>
<name>A0A833RAG7_9POAL</name>
<feature type="compositionally biased region" description="Gly residues" evidence="1">
    <location>
        <begin position="31"/>
        <end position="42"/>
    </location>
</feature>
<gene>
    <name evidence="2" type="ORF">FCM35_KLT00363</name>
</gene>
<sequence length="110" mass="11772">MRGCDGVVWCREMRGLAARAIIANSLCPDGGVRGQKSRGGGAVAERREYNGRKKSQRVGTASLANQRRRYTSPTMAPASEQATRAGWRSYPPGPGSSNGAHAPLWHVPVP</sequence>
<proteinExistence type="predicted"/>
<protein>
    <submittedName>
        <fullName evidence="2">Uncharacterized protein</fullName>
    </submittedName>
</protein>
<keyword evidence="3" id="KW-1185">Reference proteome</keyword>
<dbReference type="AlphaFoldDB" id="A0A833RAG7"/>
<accession>A0A833RAG7</accession>
<comment type="caution">
    <text evidence="2">The sequence shown here is derived from an EMBL/GenBank/DDBJ whole genome shotgun (WGS) entry which is preliminary data.</text>
</comment>
<evidence type="ECO:0000313" key="2">
    <source>
        <dbReference type="EMBL" id="KAF3341725.1"/>
    </source>
</evidence>
<evidence type="ECO:0000313" key="3">
    <source>
        <dbReference type="Proteomes" id="UP000623129"/>
    </source>
</evidence>
<organism evidence="2 3">
    <name type="scientific">Carex littledalei</name>
    <dbReference type="NCBI Taxonomy" id="544730"/>
    <lineage>
        <taxon>Eukaryota</taxon>
        <taxon>Viridiplantae</taxon>
        <taxon>Streptophyta</taxon>
        <taxon>Embryophyta</taxon>
        <taxon>Tracheophyta</taxon>
        <taxon>Spermatophyta</taxon>
        <taxon>Magnoliopsida</taxon>
        <taxon>Liliopsida</taxon>
        <taxon>Poales</taxon>
        <taxon>Cyperaceae</taxon>
        <taxon>Cyperoideae</taxon>
        <taxon>Cariceae</taxon>
        <taxon>Carex</taxon>
        <taxon>Carex subgen. Euthyceras</taxon>
    </lineage>
</organism>
<dbReference type="EMBL" id="SWLB01000001">
    <property type="protein sequence ID" value="KAF3341725.1"/>
    <property type="molecule type" value="Genomic_DNA"/>
</dbReference>